<sequence length="239" mass="27563">MSRVLDIGDPHEPVAHPGYRAFCRDLRRKYKTTKTIIKGDICDHHAISFHAANPMCPGPNDEYQLTKQRMRLWYKDFPNAIITIGNHDMRVIRLAESVNIPPQYLRNFNTVWNTPTWKWVEDIIIDRVYHFHGIGRSGLYPAYNAMKDHLMSVSMGHCHTASGVKWSANPDQRTFGMDVGCGIDVDAWQFAYGKHMRKRPILSAAVIIDGVPQHFIMPCGTLERYHKSKFKNRGWNGQK</sequence>
<name>A0A0F9SLE5_9ZZZZ</name>
<comment type="caution">
    <text evidence="2">The sequence shown here is derived from an EMBL/GenBank/DDBJ whole genome shotgun (WGS) entry which is preliminary data.</text>
</comment>
<evidence type="ECO:0000313" key="2">
    <source>
        <dbReference type="EMBL" id="KKN69790.1"/>
    </source>
</evidence>
<protein>
    <recommendedName>
        <fullName evidence="1">Calcineurin-like phosphoesterase domain-containing protein</fullName>
    </recommendedName>
</protein>
<evidence type="ECO:0000259" key="1">
    <source>
        <dbReference type="Pfam" id="PF00149"/>
    </source>
</evidence>
<proteinExistence type="predicted"/>
<gene>
    <name evidence="2" type="ORF">LCGC14_0437360</name>
</gene>
<dbReference type="Pfam" id="PF00149">
    <property type="entry name" value="Metallophos"/>
    <property type="match status" value="1"/>
</dbReference>
<dbReference type="InterPro" id="IPR004843">
    <property type="entry name" value="Calcineurin-like_PHP"/>
</dbReference>
<reference evidence="2" key="1">
    <citation type="journal article" date="2015" name="Nature">
        <title>Complex archaea that bridge the gap between prokaryotes and eukaryotes.</title>
        <authorList>
            <person name="Spang A."/>
            <person name="Saw J.H."/>
            <person name="Jorgensen S.L."/>
            <person name="Zaremba-Niedzwiedzka K."/>
            <person name="Martijn J."/>
            <person name="Lind A.E."/>
            <person name="van Eijk R."/>
            <person name="Schleper C."/>
            <person name="Guy L."/>
            <person name="Ettema T.J."/>
        </authorList>
    </citation>
    <scope>NUCLEOTIDE SEQUENCE</scope>
</reference>
<dbReference type="InterPro" id="IPR029052">
    <property type="entry name" value="Metallo-depent_PP-like"/>
</dbReference>
<dbReference type="AlphaFoldDB" id="A0A0F9SLE5"/>
<dbReference type="GO" id="GO:0016787">
    <property type="term" value="F:hydrolase activity"/>
    <property type="evidence" value="ECO:0007669"/>
    <property type="project" value="InterPro"/>
</dbReference>
<dbReference type="SUPFAM" id="SSF56300">
    <property type="entry name" value="Metallo-dependent phosphatases"/>
    <property type="match status" value="1"/>
</dbReference>
<feature type="domain" description="Calcineurin-like phosphoesterase" evidence="1">
    <location>
        <begin position="3"/>
        <end position="170"/>
    </location>
</feature>
<dbReference type="EMBL" id="LAZR01000418">
    <property type="protein sequence ID" value="KKN69790.1"/>
    <property type="molecule type" value="Genomic_DNA"/>
</dbReference>
<organism evidence="2">
    <name type="scientific">marine sediment metagenome</name>
    <dbReference type="NCBI Taxonomy" id="412755"/>
    <lineage>
        <taxon>unclassified sequences</taxon>
        <taxon>metagenomes</taxon>
        <taxon>ecological metagenomes</taxon>
    </lineage>
</organism>
<accession>A0A0F9SLE5</accession>